<protein>
    <submittedName>
        <fullName evidence="1">Uncharacterized protein</fullName>
    </submittedName>
</protein>
<name>A0A919DHT9_9GAMM</name>
<comment type="caution">
    <text evidence="1">The sequence shown here is derived from an EMBL/GenBank/DDBJ whole genome shotgun (WGS) entry which is preliminary data.</text>
</comment>
<reference evidence="1" key="2">
    <citation type="submission" date="2020-09" db="EMBL/GenBank/DDBJ databases">
        <authorList>
            <person name="Sun Q."/>
            <person name="Kim S."/>
        </authorList>
    </citation>
    <scope>NUCLEOTIDE SEQUENCE</scope>
    <source>
        <strain evidence="1">KCTC 32020</strain>
    </source>
</reference>
<sequence>MLDCPEPPAAAMADATPLRTVEAAAAALETLRARLPALVQAHPDLNDFLAVFRAECVPLLQRADDPAVRAWLQSELELILTELRAWPAADAWALATLHA</sequence>
<organism evidence="1 2">
    <name type="scientific">Vulcaniibacterium thermophilum</name>
    <dbReference type="NCBI Taxonomy" id="1169913"/>
    <lineage>
        <taxon>Bacteria</taxon>
        <taxon>Pseudomonadati</taxon>
        <taxon>Pseudomonadota</taxon>
        <taxon>Gammaproteobacteria</taxon>
        <taxon>Lysobacterales</taxon>
        <taxon>Lysobacteraceae</taxon>
        <taxon>Vulcaniibacterium</taxon>
    </lineage>
</organism>
<evidence type="ECO:0000313" key="2">
    <source>
        <dbReference type="Proteomes" id="UP000636453"/>
    </source>
</evidence>
<gene>
    <name evidence="1" type="ORF">GCM10007167_27210</name>
</gene>
<dbReference type="EMBL" id="BNCF01000021">
    <property type="protein sequence ID" value="GHE44046.1"/>
    <property type="molecule type" value="Genomic_DNA"/>
</dbReference>
<evidence type="ECO:0000313" key="1">
    <source>
        <dbReference type="EMBL" id="GHE44046.1"/>
    </source>
</evidence>
<dbReference type="AlphaFoldDB" id="A0A919DHT9"/>
<keyword evidence="2" id="KW-1185">Reference proteome</keyword>
<dbReference type="Proteomes" id="UP000636453">
    <property type="component" value="Unassembled WGS sequence"/>
</dbReference>
<accession>A0A919DHT9</accession>
<reference evidence="1" key="1">
    <citation type="journal article" date="2014" name="Int. J. Syst. Evol. Microbiol.">
        <title>Complete genome sequence of Corynebacterium casei LMG S-19264T (=DSM 44701T), isolated from a smear-ripened cheese.</title>
        <authorList>
            <consortium name="US DOE Joint Genome Institute (JGI-PGF)"/>
            <person name="Walter F."/>
            <person name="Albersmeier A."/>
            <person name="Kalinowski J."/>
            <person name="Ruckert C."/>
        </authorList>
    </citation>
    <scope>NUCLEOTIDE SEQUENCE</scope>
    <source>
        <strain evidence="1">KCTC 32020</strain>
    </source>
</reference>
<proteinExistence type="predicted"/>